<dbReference type="InterPro" id="IPR051396">
    <property type="entry name" value="Bact_Antivir_Def_Nuclease"/>
</dbReference>
<dbReference type="SUPFAM" id="SSF52540">
    <property type="entry name" value="P-loop containing nucleoside triphosphate hydrolases"/>
    <property type="match status" value="1"/>
</dbReference>
<evidence type="ECO:0000313" key="2">
    <source>
        <dbReference type="Proteomes" id="UP000657075"/>
    </source>
</evidence>
<organism evidence="1 2">
    <name type="scientific">Vulcanisaeta souniana JCM 11219</name>
    <dbReference type="NCBI Taxonomy" id="1293586"/>
    <lineage>
        <taxon>Archaea</taxon>
        <taxon>Thermoproteota</taxon>
        <taxon>Thermoprotei</taxon>
        <taxon>Thermoproteales</taxon>
        <taxon>Thermoproteaceae</taxon>
        <taxon>Vulcanisaeta</taxon>
    </lineage>
</organism>
<dbReference type="InterPro" id="IPR027417">
    <property type="entry name" value="P-loop_NTPase"/>
</dbReference>
<sequence length="337" mass="38560">MTMLYLLISISGREEKFLDCDFELKPLTVIMGPPRSGKSMLLRLIFNMVYAALNKLTTTNDLVAMASNYLSGKLRDGSIMLSIVNIAEDELDEFKKNPDVRTWRDKGIFLTCSNVEEPNCKVEWGYNPFHDVILIPTDVEAILRYRFVPTMAEPYAHLSQYINDLVLRGVMRNEKMLKQLPFLSEAVEQLRVDKGRIMIIEHVAGATIDVAYSSSYVNILLTLEAFMLNEYIHEGSLVLIDNIDSYLHPAMGQDKLALMLWAMVNNGVTVVLSTHDLIFLDTLRHIRIKDYNANVYKDWSEMSIVVPKPWQGCVIQSPLTSDIETYNVYRLYEKTAL</sequence>
<evidence type="ECO:0000313" key="1">
    <source>
        <dbReference type="EMBL" id="GGI75857.1"/>
    </source>
</evidence>
<dbReference type="CDD" id="cd00267">
    <property type="entry name" value="ABC_ATPase"/>
    <property type="match status" value="1"/>
</dbReference>
<protein>
    <recommendedName>
        <fullName evidence="3">ATPase AAA-type core domain-containing protein</fullName>
    </recommendedName>
</protein>
<reference evidence="1" key="2">
    <citation type="submission" date="2020-09" db="EMBL/GenBank/DDBJ databases">
        <authorList>
            <person name="Sun Q."/>
            <person name="Ohkuma M."/>
        </authorList>
    </citation>
    <scope>NUCLEOTIDE SEQUENCE</scope>
    <source>
        <strain evidence="1">JCM 11219</strain>
    </source>
</reference>
<dbReference type="PANTHER" id="PTHR43581:SF2">
    <property type="entry name" value="EXCINUCLEASE ATPASE SUBUNIT"/>
    <property type="match status" value="1"/>
</dbReference>
<evidence type="ECO:0008006" key="3">
    <source>
        <dbReference type="Google" id="ProtNLM"/>
    </source>
</evidence>
<proteinExistence type="predicted"/>
<reference evidence="1" key="1">
    <citation type="journal article" date="2014" name="Int. J. Syst. Evol. Microbiol.">
        <title>Complete genome sequence of Corynebacterium casei LMG S-19264T (=DSM 44701T), isolated from a smear-ripened cheese.</title>
        <authorList>
            <consortium name="US DOE Joint Genome Institute (JGI-PGF)"/>
            <person name="Walter F."/>
            <person name="Albersmeier A."/>
            <person name="Kalinowski J."/>
            <person name="Ruckert C."/>
        </authorList>
    </citation>
    <scope>NUCLEOTIDE SEQUENCE</scope>
    <source>
        <strain evidence="1">JCM 11219</strain>
    </source>
</reference>
<dbReference type="Proteomes" id="UP000657075">
    <property type="component" value="Unassembled WGS sequence"/>
</dbReference>
<dbReference type="Gene3D" id="3.40.50.300">
    <property type="entry name" value="P-loop containing nucleotide triphosphate hydrolases"/>
    <property type="match status" value="1"/>
</dbReference>
<name>A0A830E6X6_9CREN</name>
<accession>A0A830E6X6</accession>
<comment type="caution">
    <text evidence="1">The sequence shown here is derived from an EMBL/GenBank/DDBJ whole genome shotgun (WGS) entry which is preliminary data.</text>
</comment>
<dbReference type="PANTHER" id="PTHR43581">
    <property type="entry name" value="ATP/GTP PHOSPHATASE"/>
    <property type="match status" value="1"/>
</dbReference>
<dbReference type="EMBL" id="BMNM01000003">
    <property type="protein sequence ID" value="GGI75857.1"/>
    <property type="molecule type" value="Genomic_DNA"/>
</dbReference>
<gene>
    <name evidence="1" type="ORF">GCM10007112_10850</name>
</gene>
<dbReference type="AlphaFoldDB" id="A0A830E6X6"/>